<sequence>MGFGYPWAFPRTTSGSLANGPYWCIVDLFTPGNPPASPYQYNECATFDSGPPGLPATYPDDFQTICCDGKVIDSSQDLMGYALTGKSYPLDLANPVCCGESGVLQAGDGNTVVTAQETVIGTTCKAGLKATPLVSLVATNSKVAGAYLAMYESGEERVRTKTPRCLWVQTTWPEVTMVDVRVPAAVVTDAVGNAVTVSLSGSGIGPVTDGPDGTSTSTGGAVESTLSSAGVGLAQTCVSRLRRRYMNT</sequence>
<evidence type="ECO:0000313" key="1">
    <source>
        <dbReference type="EMBL" id="KAK0645407.1"/>
    </source>
</evidence>
<protein>
    <submittedName>
        <fullName evidence="1">Uncharacterized protein</fullName>
    </submittedName>
</protein>
<dbReference type="EMBL" id="JAULSV010000004">
    <property type="protein sequence ID" value="KAK0645407.1"/>
    <property type="molecule type" value="Genomic_DNA"/>
</dbReference>
<proteinExistence type="predicted"/>
<name>A0AA39Y3K7_9PEZI</name>
<dbReference type="Proteomes" id="UP001174936">
    <property type="component" value="Unassembled WGS sequence"/>
</dbReference>
<gene>
    <name evidence="1" type="ORF">B0T16DRAFT_457443</name>
</gene>
<evidence type="ECO:0000313" key="2">
    <source>
        <dbReference type="Proteomes" id="UP001174936"/>
    </source>
</evidence>
<dbReference type="AlphaFoldDB" id="A0AA39Y3K7"/>
<comment type="caution">
    <text evidence="1">The sequence shown here is derived from an EMBL/GenBank/DDBJ whole genome shotgun (WGS) entry which is preliminary data.</text>
</comment>
<keyword evidence="2" id="KW-1185">Reference proteome</keyword>
<organism evidence="1 2">
    <name type="scientific">Cercophora newfieldiana</name>
    <dbReference type="NCBI Taxonomy" id="92897"/>
    <lineage>
        <taxon>Eukaryota</taxon>
        <taxon>Fungi</taxon>
        <taxon>Dikarya</taxon>
        <taxon>Ascomycota</taxon>
        <taxon>Pezizomycotina</taxon>
        <taxon>Sordariomycetes</taxon>
        <taxon>Sordariomycetidae</taxon>
        <taxon>Sordariales</taxon>
        <taxon>Lasiosphaeriaceae</taxon>
        <taxon>Cercophora</taxon>
    </lineage>
</organism>
<accession>A0AA39Y3K7</accession>
<reference evidence="1" key="1">
    <citation type="submission" date="2023-06" db="EMBL/GenBank/DDBJ databases">
        <title>Genome-scale phylogeny and comparative genomics of the fungal order Sordariales.</title>
        <authorList>
            <consortium name="Lawrence Berkeley National Laboratory"/>
            <person name="Hensen N."/>
            <person name="Bonometti L."/>
            <person name="Westerberg I."/>
            <person name="Brannstrom I.O."/>
            <person name="Guillou S."/>
            <person name="Cros-Aarteil S."/>
            <person name="Calhoun S."/>
            <person name="Haridas S."/>
            <person name="Kuo A."/>
            <person name="Mondo S."/>
            <person name="Pangilinan J."/>
            <person name="Riley R."/>
            <person name="Labutti K."/>
            <person name="Andreopoulos B."/>
            <person name="Lipzen A."/>
            <person name="Chen C."/>
            <person name="Yanf M."/>
            <person name="Daum C."/>
            <person name="Ng V."/>
            <person name="Clum A."/>
            <person name="Steindorff A."/>
            <person name="Ohm R."/>
            <person name="Martin F."/>
            <person name="Silar P."/>
            <person name="Natvig D."/>
            <person name="Lalanne C."/>
            <person name="Gautier V."/>
            <person name="Ament-Velasquez S.L."/>
            <person name="Kruys A."/>
            <person name="Hutchinson M.I."/>
            <person name="Powell A.J."/>
            <person name="Barry K."/>
            <person name="Miller A.N."/>
            <person name="Grigoriev I.V."/>
            <person name="Debuchy R."/>
            <person name="Gladieux P."/>
            <person name="Thoren M.H."/>
            <person name="Johannesson H."/>
        </authorList>
    </citation>
    <scope>NUCLEOTIDE SEQUENCE</scope>
    <source>
        <strain evidence="1">SMH2532-1</strain>
    </source>
</reference>